<dbReference type="EMBL" id="UZAL01004175">
    <property type="protein sequence ID" value="VDO89423.1"/>
    <property type="molecule type" value="Genomic_DNA"/>
</dbReference>
<organism evidence="1 2">
    <name type="scientific">Schistosoma mattheei</name>
    <dbReference type="NCBI Taxonomy" id="31246"/>
    <lineage>
        <taxon>Eukaryota</taxon>
        <taxon>Metazoa</taxon>
        <taxon>Spiralia</taxon>
        <taxon>Lophotrochozoa</taxon>
        <taxon>Platyhelminthes</taxon>
        <taxon>Trematoda</taxon>
        <taxon>Digenea</taxon>
        <taxon>Strigeidida</taxon>
        <taxon>Schistosomatoidea</taxon>
        <taxon>Schistosomatidae</taxon>
        <taxon>Schistosoma</taxon>
    </lineage>
</organism>
<dbReference type="Proteomes" id="UP000269396">
    <property type="component" value="Unassembled WGS sequence"/>
</dbReference>
<name>A0A183NKY0_9TREM</name>
<keyword evidence="2" id="KW-1185">Reference proteome</keyword>
<evidence type="ECO:0000313" key="2">
    <source>
        <dbReference type="Proteomes" id="UP000269396"/>
    </source>
</evidence>
<evidence type="ECO:0000313" key="1">
    <source>
        <dbReference type="EMBL" id="VDO89423.1"/>
    </source>
</evidence>
<sequence length="152" mass="18304">MIISCKLPSDFIYDMAVFVQILIHLEKFRRHGREVKRQWFQALDDILDEKETTMRDYWEWIKEELTSTCQEVLGLEKFYHKQRSAMDTLDRIQERKKNTAINNSRTGTEKDKAQDGYIEADKQVMRGIQTDMQKRVEELAMMEERTARERHI</sequence>
<gene>
    <name evidence="1" type="ORF">SMTD_LOCUS2766</name>
</gene>
<protein>
    <submittedName>
        <fullName evidence="1">Uncharacterized protein</fullName>
    </submittedName>
</protein>
<reference evidence="1 2" key="1">
    <citation type="submission" date="2018-11" db="EMBL/GenBank/DDBJ databases">
        <authorList>
            <consortium name="Pathogen Informatics"/>
        </authorList>
    </citation>
    <scope>NUCLEOTIDE SEQUENCE [LARGE SCALE GENOMIC DNA]</scope>
    <source>
        <strain>Denwood</strain>
        <strain evidence="2">Zambia</strain>
    </source>
</reference>
<proteinExistence type="predicted"/>
<dbReference type="AlphaFoldDB" id="A0A183NKY0"/>
<accession>A0A183NKY0</accession>